<sequence length="184" mass="20890">MEIEVIVPPPTNVHLTFEDPKIASVHFKSLMTEWVPDEHKGCQFFETPLTDTYYTTVSCFSIEAYGPQSPWIVFKTPTNWKVGLPKEAKPHVSTPNSGVELKLSVQERFNVDLSWSLHFVNKTLSKKLKSVGVSVHRKRPFGKYKSALLKQGQLEGKIRVGLSPSYTFDLGCYFYSLNATFVDE</sequence>
<dbReference type="Proteomes" id="UP000252519">
    <property type="component" value="Unassembled WGS sequence"/>
</dbReference>
<dbReference type="EMBL" id="JOJR01000148">
    <property type="protein sequence ID" value="RCN43723.1"/>
    <property type="molecule type" value="Genomic_DNA"/>
</dbReference>
<evidence type="ECO:0000313" key="2">
    <source>
        <dbReference type="Proteomes" id="UP000252519"/>
    </source>
</evidence>
<keyword evidence="2" id="KW-1185">Reference proteome</keyword>
<feature type="non-terminal residue" evidence="1">
    <location>
        <position position="184"/>
    </location>
</feature>
<dbReference type="AlphaFoldDB" id="A0A368GH68"/>
<evidence type="ECO:0000313" key="1">
    <source>
        <dbReference type="EMBL" id="RCN43723.1"/>
    </source>
</evidence>
<organism evidence="1 2">
    <name type="scientific">Ancylostoma caninum</name>
    <name type="common">Dog hookworm</name>
    <dbReference type="NCBI Taxonomy" id="29170"/>
    <lineage>
        <taxon>Eukaryota</taxon>
        <taxon>Metazoa</taxon>
        <taxon>Ecdysozoa</taxon>
        <taxon>Nematoda</taxon>
        <taxon>Chromadorea</taxon>
        <taxon>Rhabditida</taxon>
        <taxon>Rhabditina</taxon>
        <taxon>Rhabditomorpha</taxon>
        <taxon>Strongyloidea</taxon>
        <taxon>Ancylostomatidae</taxon>
        <taxon>Ancylostomatinae</taxon>
        <taxon>Ancylostoma</taxon>
    </lineage>
</organism>
<gene>
    <name evidence="1" type="ORF">ANCCAN_10287</name>
</gene>
<name>A0A368GH68_ANCCA</name>
<protein>
    <submittedName>
        <fullName evidence="1">Uncharacterized protein</fullName>
    </submittedName>
</protein>
<dbReference type="OrthoDB" id="5907298at2759"/>
<reference evidence="1 2" key="1">
    <citation type="submission" date="2014-10" db="EMBL/GenBank/DDBJ databases">
        <title>Draft genome of the hookworm Ancylostoma caninum.</title>
        <authorList>
            <person name="Mitreva M."/>
        </authorList>
    </citation>
    <scope>NUCLEOTIDE SEQUENCE [LARGE SCALE GENOMIC DNA]</scope>
    <source>
        <strain evidence="1 2">Baltimore</strain>
    </source>
</reference>
<proteinExistence type="predicted"/>
<accession>A0A368GH68</accession>
<comment type="caution">
    <text evidence="1">The sequence shown here is derived from an EMBL/GenBank/DDBJ whole genome shotgun (WGS) entry which is preliminary data.</text>
</comment>